<protein>
    <recommendedName>
        <fullName evidence="2">N-acetylmuramoyl-L-alanine amidase</fullName>
        <ecNumber evidence="2">3.5.1.28</ecNumber>
    </recommendedName>
</protein>
<dbReference type="InterPro" id="IPR002508">
    <property type="entry name" value="MurNAc-LAA_cat"/>
</dbReference>
<dbReference type="InterPro" id="IPR018392">
    <property type="entry name" value="LysM"/>
</dbReference>
<keyword evidence="5" id="KW-0732">Signal</keyword>
<gene>
    <name evidence="7" type="ORF">NM686_010400</name>
</gene>
<dbReference type="SMART" id="SM00257">
    <property type="entry name" value="LysM"/>
    <property type="match status" value="1"/>
</dbReference>
<dbReference type="SMART" id="SM00646">
    <property type="entry name" value="Ami_3"/>
    <property type="match status" value="1"/>
</dbReference>
<organism evidence="7 8">
    <name type="scientific">Methylomonas rapida</name>
    <dbReference type="NCBI Taxonomy" id="2963939"/>
    <lineage>
        <taxon>Bacteria</taxon>
        <taxon>Pseudomonadati</taxon>
        <taxon>Pseudomonadota</taxon>
        <taxon>Gammaproteobacteria</taxon>
        <taxon>Methylococcales</taxon>
        <taxon>Methylococcaceae</taxon>
        <taxon>Methylomonas</taxon>
    </lineage>
</organism>
<sequence>MQQIIKFFWVLGLSLLALSAHAAAQFESLKFSGQQAGLLEFNLKGSPHYRYFTLKNPSRLVVDLEDTTLSGGIDQPPADHPMAVGVRSALRNQNGVRVVVELNANAAAKVTEISKGSDMQLRFELVATADPDSAPVATQAAVGKAKPVKALQPVGNTSPVATTKPKQRPAKAKGRDIIVAIDAGHGGKDVGAQGGNGTQEKDVVFAIAKRLEKHVNQQPGMKAVMIRNGDYFVKLRERVNIAQKARADLFVSIHADAFDDPSAHGASVYTLANNGASSHVAQFLANSENAADIAGGAGSDIQDDTLASVLMDLSNKAAKEASQHVGNRVLKSVKSAGHLHRSNVQKAAFVVLKSPIPSILVETAFISNPEEERRLNTWAYQDQMAAAIFNGVKAHFKQYAPADTLFAQLQKSGRAATQIAAREKVVEPVVSKTELASADKVIVTSSSSAATEHVISRGETLSGIAQQYGVSMREIRHANGMNDGEVKIGQVLQIPRNS</sequence>
<dbReference type="EC" id="3.5.1.28" evidence="2"/>
<evidence type="ECO:0000256" key="2">
    <source>
        <dbReference type="ARBA" id="ARBA00011901"/>
    </source>
</evidence>
<dbReference type="InterPro" id="IPR050695">
    <property type="entry name" value="N-acetylmuramoyl_amidase_3"/>
</dbReference>
<feature type="chain" id="PRO_5047470020" description="N-acetylmuramoyl-L-alanine amidase" evidence="5">
    <location>
        <begin position="23"/>
        <end position="498"/>
    </location>
</feature>
<dbReference type="SUPFAM" id="SSF54106">
    <property type="entry name" value="LysM domain"/>
    <property type="match status" value="1"/>
</dbReference>
<reference evidence="7" key="1">
    <citation type="submission" date="2022-11" db="EMBL/GenBank/DDBJ databases">
        <title>Methylomonas rapida sp. nov., Carotenoid-Producing Obligate Methanotrophs with High Growth Characteristics and Biotechnological Potential.</title>
        <authorList>
            <person name="Tikhonova E.N."/>
            <person name="Suleimanov R.Z."/>
            <person name="Miroshnikov K."/>
            <person name="Oshkin I.Y."/>
            <person name="Belova S.E."/>
            <person name="Danilova O.V."/>
            <person name="Ashikhmin A."/>
            <person name="Konopkin A."/>
            <person name="But S.Y."/>
            <person name="Khmelenina V.N."/>
            <person name="Kuznetsov N."/>
            <person name="Pimenov N.V."/>
            <person name="Dedysh S.N."/>
        </authorList>
    </citation>
    <scope>NUCLEOTIDE SEQUENCE</scope>
    <source>
        <strain evidence="7">MP1</strain>
    </source>
</reference>
<keyword evidence="8" id="KW-1185">Reference proteome</keyword>
<evidence type="ECO:0000313" key="8">
    <source>
        <dbReference type="Proteomes" id="UP001162780"/>
    </source>
</evidence>
<dbReference type="InterPro" id="IPR021731">
    <property type="entry name" value="AMIN_dom"/>
</dbReference>
<dbReference type="SUPFAM" id="SSF53187">
    <property type="entry name" value="Zn-dependent exopeptidases"/>
    <property type="match status" value="1"/>
</dbReference>
<dbReference type="Pfam" id="PF01476">
    <property type="entry name" value="LysM"/>
    <property type="match status" value="1"/>
</dbReference>
<dbReference type="Proteomes" id="UP001162780">
    <property type="component" value="Chromosome"/>
</dbReference>
<dbReference type="PANTHER" id="PTHR30404:SF0">
    <property type="entry name" value="N-ACETYLMURAMOYL-L-ALANINE AMIDASE AMIC"/>
    <property type="match status" value="1"/>
</dbReference>
<dbReference type="EMBL" id="CP113517">
    <property type="protein sequence ID" value="WAR46897.1"/>
    <property type="molecule type" value="Genomic_DNA"/>
</dbReference>
<dbReference type="Pfam" id="PF01520">
    <property type="entry name" value="Amidase_3"/>
    <property type="match status" value="1"/>
</dbReference>
<evidence type="ECO:0000256" key="3">
    <source>
        <dbReference type="ARBA" id="ARBA00022801"/>
    </source>
</evidence>
<evidence type="ECO:0000256" key="5">
    <source>
        <dbReference type="SAM" id="SignalP"/>
    </source>
</evidence>
<dbReference type="PANTHER" id="PTHR30404">
    <property type="entry name" value="N-ACETYLMURAMOYL-L-ALANINE AMIDASE"/>
    <property type="match status" value="1"/>
</dbReference>
<dbReference type="Gene3D" id="2.60.40.3500">
    <property type="match status" value="1"/>
</dbReference>
<evidence type="ECO:0000313" key="7">
    <source>
        <dbReference type="EMBL" id="WAR46897.1"/>
    </source>
</evidence>
<accession>A0ABY7GQV6</accession>
<feature type="signal peptide" evidence="5">
    <location>
        <begin position="1"/>
        <end position="22"/>
    </location>
</feature>
<dbReference type="CDD" id="cd00118">
    <property type="entry name" value="LysM"/>
    <property type="match status" value="1"/>
</dbReference>
<dbReference type="PROSITE" id="PS51782">
    <property type="entry name" value="LYSM"/>
    <property type="match status" value="1"/>
</dbReference>
<proteinExistence type="predicted"/>
<name>A0ABY7GQV6_9GAMM</name>
<dbReference type="Gene3D" id="3.40.630.40">
    <property type="entry name" value="Zn-dependent exopeptidases"/>
    <property type="match status" value="1"/>
</dbReference>
<dbReference type="CDD" id="cd02696">
    <property type="entry name" value="MurNAc-LAA"/>
    <property type="match status" value="1"/>
</dbReference>
<feature type="region of interest" description="Disordered" evidence="4">
    <location>
        <begin position="153"/>
        <end position="173"/>
    </location>
</feature>
<dbReference type="InterPro" id="IPR036779">
    <property type="entry name" value="LysM_dom_sf"/>
</dbReference>
<dbReference type="RefSeq" id="WP_255187810.1">
    <property type="nucleotide sequence ID" value="NZ_CP113517.1"/>
</dbReference>
<dbReference type="GO" id="GO:0008745">
    <property type="term" value="F:N-acetylmuramoyl-L-alanine amidase activity"/>
    <property type="evidence" value="ECO:0007669"/>
    <property type="project" value="UniProtKB-EC"/>
</dbReference>
<evidence type="ECO:0000256" key="1">
    <source>
        <dbReference type="ARBA" id="ARBA00001561"/>
    </source>
</evidence>
<dbReference type="Gene3D" id="3.10.350.10">
    <property type="entry name" value="LysM domain"/>
    <property type="match status" value="1"/>
</dbReference>
<feature type="domain" description="LysM" evidence="6">
    <location>
        <begin position="451"/>
        <end position="494"/>
    </location>
</feature>
<evidence type="ECO:0000259" key="6">
    <source>
        <dbReference type="PROSITE" id="PS51782"/>
    </source>
</evidence>
<evidence type="ECO:0000256" key="4">
    <source>
        <dbReference type="SAM" id="MobiDB-lite"/>
    </source>
</evidence>
<comment type="catalytic activity">
    <reaction evidence="1">
        <text>Hydrolyzes the link between N-acetylmuramoyl residues and L-amino acid residues in certain cell-wall glycopeptides.</text>
        <dbReference type="EC" id="3.5.1.28"/>
    </reaction>
</comment>
<dbReference type="Pfam" id="PF11741">
    <property type="entry name" value="AMIN"/>
    <property type="match status" value="1"/>
</dbReference>
<keyword evidence="3 7" id="KW-0378">Hydrolase</keyword>